<dbReference type="GO" id="GO:0046872">
    <property type="term" value="F:metal ion binding"/>
    <property type="evidence" value="ECO:0007669"/>
    <property type="project" value="UniProtKB-KW"/>
</dbReference>
<evidence type="ECO:0000256" key="10">
    <source>
        <dbReference type="ARBA" id="ARBA00022829"/>
    </source>
</evidence>
<evidence type="ECO:0000256" key="6">
    <source>
        <dbReference type="ARBA" id="ARBA00022553"/>
    </source>
</evidence>
<evidence type="ECO:0000313" key="18">
    <source>
        <dbReference type="Proteomes" id="UP000594262"/>
    </source>
</evidence>
<dbReference type="GO" id="GO:0000775">
    <property type="term" value="C:chromosome, centromeric region"/>
    <property type="evidence" value="ECO:0007669"/>
    <property type="project" value="UniProtKB-SubCell"/>
</dbReference>
<dbReference type="InterPro" id="IPR001370">
    <property type="entry name" value="BIR_rpt"/>
</dbReference>
<dbReference type="GO" id="GO:0051301">
    <property type="term" value="P:cell division"/>
    <property type="evidence" value="ECO:0007669"/>
    <property type="project" value="UniProtKB-KW"/>
</dbReference>
<dbReference type="PANTHER" id="PTHR46771:SF5">
    <property type="entry name" value="DETERIN"/>
    <property type="match status" value="1"/>
</dbReference>
<evidence type="ECO:0000256" key="3">
    <source>
        <dbReference type="ARBA" id="ARBA00004584"/>
    </source>
</evidence>
<keyword evidence="16" id="KW-0137">Centromere</keyword>
<dbReference type="OrthoDB" id="440202at2759"/>
<dbReference type="GeneID" id="136820562"/>
<evidence type="ECO:0000256" key="15">
    <source>
        <dbReference type="ARBA" id="ARBA00023306"/>
    </source>
</evidence>
<dbReference type="CDD" id="cd00022">
    <property type="entry name" value="BIR"/>
    <property type="match status" value="1"/>
</dbReference>
<keyword evidence="18" id="KW-1185">Reference proteome</keyword>
<reference evidence="17" key="1">
    <citation type="submission" date="2021-01" db="UniProtKB">
        <authorList>
            <consortium name="EnsemblMetazoa"/>
        </authorList>
    </citation>
    <scope>IDENTIFICATION</scope>
</reference>
<dbReference type="PANTHER" id="PTHR46771">
    <property type="entry name" value="DETERIN"/>
    <property type="match status" value="1"/>
</dbReference>
<dbReference type="SMART" id="SM00238">
    <property type="entry name" value="BIR"/>
    <property type="match status" value="1"/>
</dbReference>
<proteinExistence type="inferred from homology"/>
<dbReference type="GO" id="GO:0005634">
    <property type="term" value="C:nucleus"/>
    <property type="evidence" value="ECO:0007669"/>
    <property type="project" value="UniProtKB-SubCell"/>
</dbReference>
<evidence type="ECO:0000256" key="5">
    <source>
        <dbReference type="ARBA" id="ARBA00022490"/>
    </source>
</evidence>
<dbReference type="Pfam" id="PF00653">
    <property type="entry name" value="BIR"/>
    <property type="match status" value="1"/>
</dbReference>
<evidence type="ECO:0000256" key="2">
    <source>
        <dbReference type="ARBA" id="ARBA00004186"/>
    </source>
</evidence>
<comment type="subcellular location">
    <subcellularLocation>
        <location evidence="3">Chromosome</location>
        <location evidence="3">Centromere</location>
    </subcellularLocation>
    <subcellularLocation>
        <location evidence="2">Cytoplasm</location>
        <location evidence="2">Cytoskeleton</location>
        <location evidence="2">Spindle</location>
    </subcellularLocation>
    <subcellularLocation>
        <location evidence="1">Nucleus</location>
    </subcellularLocation>
</comment>
<keyword evidence="15" id="KW-0131">Cell cycle</keyword>
<keyword evidence="8" id="KW-0479">Metal-binding</keyword>
<evidence type="ECO:0000256" key="13">
    <source>
        <dbReference type="ARBA" id="ARBA00023212"/>
    </source>
</evidence>
<keyword evidence="9" id="KW-0498">Mitosis</keyword>
<evidence type="ECO:0000313" key="17">
    <source>
        <dbReference type="EnsemblMetazoa" id="CLYHEMP017016.2"/>
    </source>
</evidence>
<keyword evidence="13" id="KW-0206">Cytoskeleton</keyword>
<evidence type="ECO:0000256" key="7">
    <source>
        <dbReference type="ARBA" id="ARBA00022618"/>
    </source>
</evidence>
<evidence type="ECO:0000256" key="11">
    <source>
        <dbReference type="ARBA" id="ARBA00022833"/>
    </source>
</evidence>
<keyword evidence="7" id="KW-0132">Cell division</keyword>
<dbReference type="GO" id="GO:0005819">
    <property type="term" value="C:spindle"/>
    <property type="evidence" value="ECO:0007669"/>
    <property type="project" value="UniProtKB-SubCell"/>
</dbReference>
<evidence type="ECO:0000256" key="9">
    <source>
        <dbReference type="ARBA" id="ARBA00022776"/>
    </source>
</evidence>
<keyword evidence="6" id="KW-0597">Phosphoprotein</keyword>
<keyword evidence="14" id="KW-0539">Nucleus</keyword>
<dbReference type="PROSITE" id="PS50143">
    <property type="entry name" value="BIR_REPEAT_2"/>
    <property type="match status" value="1"/>
</dbReference>
<protein>
    <submittedName>
        <fullName evidence="17">Uncharacterized protein</fullName>
    </submittedName>
</protein>
<evidence type="ECO:0000256" key="12">
    <source>
        <dbReference type="ARBA" id="ARBA00022843"/>
    </source>
</evidence>
<name>A0A7M6DMY2_9CNID</name>
<evidence type="ECO:0000256" key="1">
    <source>
        <dbReference type="ARBA" id="ARBA00004123"/>
    </source>
</evidence>
<keyword evidence="11" id="KW-0862">Zinc</keyword>
<dbReference type="Proteomes" id="UP000594262">
    <property type="component" value="Unplaced"/>
</dbReference>
<keyword evidence="12" id="KW-0832">Ubl conjugation</keyword>
<organism evidence="17 18">
    <name type="scientific">Clytia hemisphaerica</name>
    <dbReference type="NCBI Taxonomy" id="252671"/>
    <lineage>
        <taxon>Eukaryota</taxon>
        <taxon>Metazoa</taxon>
        <taxon>Cnidaria</taxon>
        <taxon>Hydrozoa</taxon>
        <taxon>Hydroidolina</taxon>
        <taxon>Leptothecata</taxon>
        <taxon>Obeliida</taxon>
        <taxon>Clytiidae</taxon>
        <taxon>Clytia</taxon>
    </lineage>
</organism>
<comment type="similarity">
    <text evidence="4">Belongs to the IAP family.</text>
</comment>
<dbReference type="AlphaFoldDB" id="A0A7M6DMY2"/>
<dbReference type="EnsemblMetazoa" id="CLYHEMT017016.2">
    <property type="protein sequence ID" value="CLYHEMP017016.2"/>
    <property type="gene ID" value="CLYHEMG017016"/>
</dbReference>
<dbReference type="RefSeq" id="XP_066932851.1">
    <property type="nucleotide sequence ID" value="XM_067076750.1"/>
</dbReference>
<dbReference type="FunFam" id="1.10.1170.10:FF:000009">
    <property type="entry name" value="Baculoviral IAP repeat-containing protein 5"/>
    <property type="match status" value="1"/>
</dbReference>
<accession>A0A7M6DMY2</accession>
<sequence length="144" mass="16863">MNLNELGLTPKTFQMNLEVNRVASFADWPFDNDCECTSKKLAEAGFYHIPTDKEPDLVRCYVCLKELEGWEPEDDPKMEHKKHAPKCPFVKLNKKEDELKIEDLIKMEVERQKAIIEKAYNMQIDKFREGAEKARDNLEELMLA</sequence>
<keyword evidence="5" id="KW-0963">Cytoplasm</keyword>
<evidence type="ECO:0000256" key="4">
    <source>
        <dbReference type="ARBA" id="ARBA00006672"/>
    </source>
</evidence>
<dbReference type="SUPFAM" id="SSF57924">
    <property type="entry name" value="Inhibitor of apoptosis (IAP) repeat"/>
    <property type="match status" value="1"/>
</dbReference>
<evidence type="ECO:0000256" key="8">
    <source>
        <dbReference type="ARBA" id="ARBA00022723"/>
    </source>
</evidence>
<keyword evidence="10" id="KW-0159">Chromosome partition</keyword>
<dbReference type="InterPro" id="IPR051190">
    <property type="entry name" value="Baculoviral_IAP"/>
</dbReference>
<evidence type="ECO:0000256" key="14">
    <source>
        <dbReference type="ARBA" id="ARBA00023242"/>
    </source>
</evidence>
<dbReference type="GO" id="GO:0007059">
    <property type="term" value="P:chromosome segregation"/>
    <property type="evidence" value="ECO:0007669"/>
    <property type="project" value="UniProtKB-KW"/>
</dbReference>
<dbReference type="Gene3D" id="1.10.1170.10">
    <property type="entry name" value="Inhibitor Of Apoptosis Protein (2mihbC-IAP-1), Chain A"/>
    <property type="match status" value="1"/>
</dbReference>
<evidence type="ECO:0000256" key="16">
    <source>
        <dbReference type="ARBA" id="ARBA00023328"/>
    </source>
</evidence>